<evidence type="ECO:0000313" key="10">
    <source>
        <dbReference type="Proteomes" id="UP000215545"/>
    </source>
</evidence>
<dbReference type="InterPro" id="IPR050768">
    <property type="entry name" value="UPF0353/GerABKA_families"/>
</dbReference>
<accession>A0A1N6YBK3</accession>
<dbReference type="PANTHER" id="PTHR22550:SF5">
    <property type="entry name" value="LEUCINE ZIPPER PROTEIN 4"/>
    <property type="match status" value="1"/>
</dbReference>
<dbReference type="PIRSF" id="PIRSF005690">
    <property type="entry name" value="GerBA"/>
    <property type="match status" value="1"/>
</dbReference>
<feature type="compositionally biased region" description="Basic and acidic residues" evidence="5">
    <location>
        <begin position="505"/>
        <end position="516"/>
    </location>
</feature>
<evidence type="ECO:0000256" key="2">
    <source>
        <dbReference type="ARBA" id="ARBA00005278"/>
    </source>
</evidence>
<reference evidence="7" key="3">
    <citation type="submission" date="2017-03" db="EMBL/GenBank/DDBJ databases">
        <authorList>
            <person name="Dastager S.G."/>
            <person name="Neurgaonkar P.S."/>
            <person name="Dharne M.S."/>
        </authorList>
    </citation>
    <scope>NUCLEOTIDE SEQUENCE</scope>
    <source>
        <strain evidence="7">DSM 25145</strain>
    </source>
</reference>
<protein>
    <submittedName>
        <fullName evidence="7 8">Spore germination protein</fullName>
    </submittedName>
</protein>
<keyword evidence="10" id="KW-1185">Reference proteome</keyword>
<feature type="transmembrane region" description="Helical" evidence="6">
    <location>
        <begin position="399"/>
        <end position="417"/>
    </location>
</feature>
<name>A0A1N6YBK3_9BACI</name>
<evidence type="ECO:0000256" key="4">
    <source>
        <dbReference type="PIRNR" id="PIRNR005690"/>
    </source>
</evidence>
<keyword evidence="3 4" id="KW-0472">Membrane</keyword>
<evidence type="ECO:0000313" key="7">
    <source>
        <dbReference type="EMBL" id="OXS77581.1"/>
    </source>
</evidence>
<dbReference type="Proteomes" id="UP000215545">
    <property type="component" value="Unassembled WGS sequence"/>
</dbReference>
<feature type="region of interest" description="Disordered" evidence="5">
    <location>
        <begin position="499"/>
        <end position="533"/>
    </location>
</feature>
<evidence type="ECO:0000313" key="9">
    <source>
        <dbReference type="Proteomes" id="UP000186385"/>
    </source>
</evidence>
<dbReference type="RefSeq" id="WP_045851768.1">
    <property type="nucleotide sequence ID" value="NZ_FTLX01000005.1"/>
</dbReference>
<sequence>MKSFFKRRKTAVRAKQSSGSEDLIPSSLSANLDTIRQKTGYSPDIIIRTLSIGHYKAAVVYTDGLIDSVPIQESLLEPLLKHEALPKPLPPDEALPIIARQSIALGSIQFTKKYEEAILAVVGGDAVLFMDGTSTAVITDVKGGERRSIQEASTQVSVRGPKEGFTESMATNIALIRRMIHNPNVWVETMKVGKQTKTDVAVMYINGLVSEEVLGEVRRRLKKINMDGVLESGYVEQLIEDETFTPFPTIINTERPDIVTANLLEGRVAIIVNGTPFVLLAPAVFVQFFQSAEDYYSRFDIATAIRMLRVLVFLISLIGPAVYIAATTFHQEMIPTGLLIIVAAQRDNVPFPAFVEALIMEITFEILREAGVRMPKAIGSTVSIVGALVIGQAAVQAGIVSPAMVIIVSITAITSFATPSYSIAMSARLLRFLFMGAAASFGFYGVALIFMAMIVHLCSLRSFGVPYMSPLAPFIAKNVGDTFIRLPLLFSKNRPRLFGHSNPTRSERGQEYDHSVPKGMVNKKTVEGETNET</sequence>
<evidence type="ECO:0000256" key="1">
    <source>
        <dbReference type="ARBA" id="ARBA00004141"/>
    </source>
</evidence>
<dbReference type="Pfam" id="PF03323">
    <property type="entry name" value="GerA"/>
    <property type="match status" value="1"/>
</dbReference>
<dbReference type="EMBL" id="MWSK01000005">
    <property type="protein sequence ID" value="OXS77581.1"/>
    <property type="molecule type" value="Genomic_DNA"/>
</dbReference>
<comment type="subcellular location">
    <subcellularLocation>
        <location evidence="4">Cell membrane</location>
    </subcellularLocation>
    <subcellularLocation>
        <location evidence="1">Membrane</location>
        <topology evidence="1">Multi-pass membrane protein</topology>
    </subcellularLocation>
</comment>
<keyword evidence="6" id="KW-1133">Transmembrane helix</keyword>
<evidence type="ECO:0000256" key="6">
    <source>
        <dbReference type="SAM" id="Phobius"/>
    </source>
</evidence>
<dbReference type="Proteomes" id="UP000186385">
    <property type="component" value="Unassembled WGS sequence"/>
</dbReference>
<proteinExistence type="inferred from homology"/>
<dbReference type="GO" id="GO:0009847">
    <property type="term" value="P:spore germination"/>
    <property type="evidence" value="ECO:0007669"/>
    <property type="project" value="UniProtKB-UniRule"/>
</dbReference>
<comment type="similarity">
    <text evidence="2 4">Belongs to the GerABKA family.</text>
</comment>
<dbReference type="OrthoDB" id="9772630at2"/>
<feature type="transmembrane region" description="Helical" evidence="6">
    <location>
        <begin position="429"/>
        <end position="455"/>
    </location>
</feature>
<evidence type="ECO:0000256" key="3">
    <source>
        <dbReference type="ARBA" id="ARBA00023136"/>
    </source>
</evidence>
<keyword evidence="6" id="KW-0812">Transmembrane</keyword>
<evidence type="ECO:0000256" key="5">
    <source>
        <dbReference type="SAM" id="MobiDB-lite"/>
    </source>
</evidence>
<reference evidence="10" key="2">
    <citation type="submission" date="2017-03" db="EMBL/GenBank/DDBJ databases">
        <title>Bacillus sp. V-88(T) DSM27956, whole genome shotgun sequencing project.</title>
        <authorList>
            <person name="Dastager S.G."/>
            <person name="Neurgaonkar P.S."/>
            <person name="Dharne M.S."/>
        </authorList>
    </citation>
    <scope>NUCLEOTIDE SEQUENCE [LARGE SCALE GENOMIC DNA]</scope>
    <source>
        <strain evidence="10">DSM 25145</strain>
    </source>
</reference>
<dbReference type="EMBL" id="FTLX01000005">
    <property type="protein sequence ID" value="SIR11886.1"/>
    <property type="molecule type" value="Genomic_DNA"/>
</dbReference>
<gene>
    <name evidence="7" type="ORF">B1B05_12145</name>
    <name evidence="8" type="ORF">SAMN05443094_105221</name>
</gene>
<evidence type="ECO:0000313" key="8">
    <source>
        <dbReference type="EMBL" id="SIR11886.1"/>
    </source>
</evidence>
<dbReference type="InterPro" id="IPR004995">
    <property type="entry name" value="Spore_Ger"/>
</dbReference>
<dbReference type="PANTHER" id="PTHR22550">
    <property type="entry name" value="SPORE GERMINATION PROTEIN"/>
    <property type="match status" value="1"/>
</dbReference>
<dbReference type="STRING" id="1017273.SAMN05443094_105221"/>
<dbReference type="AlphaFoldDB" id="A0A1N6YBK3"/>
<organism evidence="8 9">
    <name type="scientific">Domibacillus enclensis</name>
    <dbReference type="NCBI Taxonomy" id="1017273"/>
    <lineage>
        <taxon>Bacteria</taxon>
        <taxon>Bacillati</taxon>
        <taxon>Bacillota</taxon>
        <taxon>Bacilli</taxon>
        <taxon>Bacillales</taxon>
        <taxon>Bacillaceae</taxon>
        <taxon>Domibacillus</taxon>
    </lineage>
</organism>
<feature type="transmembrane region" description="Helical" evidence="6">
    <location>
        <begin position="308"/>
        <end position="329"/>
    </location>
</feature>
<feature type="transmembrane region" description="Helical" evidence="6">
    <location>
        <begin position="374"/>
        <end position="393"/>
    </location>
</feature>
<dbReference type="GO" id="GO:0005886">
    <property type="term" value="C:plasma membrane"/>
    <property type="evidence" value="ECO:0007669"/>
    <property type="project" value="UniProtKB-SubCell"/>
</dbReference>
<reference evidence="8 9" key="1">
    <citation type="submission" date="2017-01" db="EMBL/GenBank/DDBJ databases">
        <authorList>
            <person name="Mah S.A."/>
            <person name="Swanson W.J."/>
            <person name="Moy G.W."/>
            <person name="Vacquier V.D."/>
        </authorList>
    </citation>
    <scope>NUCLEOTIDE SEQUENCE [LARGE SCALE GENOMIC DNA]</scope>
    <source>
        <strain evidence="8 9">NIO-1016</strain>
    </source>
</reference>